<comment type="caution">
    <text evidence="2">The sequence shown here is derived from an EMBL/GenBank/DDBJ whole genome shotgun (WGS) entry which is preliminary data.</text>
</comment>
<organism evidence="2 3">
    <name type="scientific">Mucor saturninus</name>
    <dbReference type="NCBI Taxonomy" id="64648"/>
    <lineage>
        <taxon>Eukaryota</taxon>
        <taxon>Fungi</taxon>
        <taxon>Fungi incertae sedis</taxon>
        <taxon>Mucoromycota</taxon>
        <taxon>Mucoromycotina</taxon>
        <taxon>Mucoromycetes</taxon>
        <taxon>Mucorales</taxon>
        <taxon>Mucorineae</taxon>
        <taxon>Mucoraceae</taxon>
        <taxon>Mucor</taxon>
    </lineage>
</organism>
<evidence type="ECO:0000313" key="3">
    <source>
        <dbReference type="Proteomes" id="UP000603453"/>
    </source>
</evidence>
<dbReference type="OrthoDB" id="2290708at2759"/>
<dbReference type="AlphaFoldDB" id="A0A8H7QT53"/>
<dbReference type="Proteomes" id="UP000603453">
    <property type="component" value="Unassembled WGS sequence"/>
</dbReference>
<reference evidence="2" key="1">
    <citation type="submission" date="2020-12" db="EMBL/GenBank/DDBJ databases">
        <title>Metabolic potential, ecology and presence of endohyphal bacteria is reflected in genomic diversity of Mucoromycotina.</title>
        <authorList>
            <person name="Muszewska A."/>
            <person name="Okrasinska A."/>
            <person name="Steczkiewicz K."/>
            <person name="Drgas O."/>
            <person name="Orlowska M."/>
            <person name="Perlinska-Lenart U."/>
            <person name="Aleksandrzak-Piekarczyk T."/>
            <person name="Szatraj K."/>
            <person name="Zielenkiewicz U."/>
            <person name="Pilsyk S."/>
            <person name="Malc E."/>
            <person name="Mieczkowski P."/>
            <person name="Kruszewska J.S."/>
            <person name="Biernat P."/>
            <person name="Pawlowska J."/>
        </authorList>
    </citation>
    <scope>NUCLEOTIDE SEQUENCE</scope>
    <source>
        <strain evidence="2">WA0000017839</strain>
    </source>
</reference>
<name>A0A8H7QT53_9FUNG</name>
<protein>
    <submittedName>
        <fullName evidence="2">Uncharacterized protein</fullName>
    </submittedName>
</protein>
<accession>A0A8H7QT53</accession>
<gene>
    <name evidence="2" type="ORF">INT47_011001</name>
</gene>
<evidence type="ECO:0000313" key="2">
    <source>
        <dbReference type="EMBL" id="KAG2197295.1"/>
    </source>
</evidence>
<feature type="compositionally biased region" description="Pro residues" evidence="1">
    <location>
        <begin position="58"/>
        <end position="69"/>
    </location>
</feature>
<dbReference type="EMBL" id="JAEPRD010000131">
    <property type="protein sequence ID" value="KAG2197295.1"/>
    <property type="molecule type" value="Genomic_DNA"/>
</dbReference>
<proteinExistence type="predicted"/>
<sequence length="115" mass="12902">MKRNPKIRRNALQAYISYMTYTDIARKRMKQGVHPAPTLSPPHAPYRPRYDAAAQPSSRPPPPPPPTTPPSHTSPHPPPPPPATVNKVIVDKPLTAFLHGPLQQRFPPIQRDTMR</sequence>
<evidence type="ECO:0000256" key="1">
    <source>
        <dbReference type="SAM" id="MobiDB-lite"/>
    </source>
</evidence>
<keyword evidence="3" id="KW-1185">Reference proteome</keyword>
<feature type="region of interest" description="Disordered" evidence="1">
    <location>
        <begin position="29"/>
        <end position="88"/>
    </location>
</feature>